<dbReference type="PANTHER" id="PTHR46967:SF1">
    <property type="entry name" value="KERATIN-ASSOCIATED PROTEIN 16-1-LIKE"/>
    <property type="match status" value="1"/>
</dbReference>
<accession>L1JXS4</accession>
<dbReference type="OMA" id="CHECTES"/>
<dbReference type="EMBL" id="JH992971">
    <property type="protein sequence ID" value="EKX52888.1"/>
    <property type="molecule type" value="Genomic_DNA"/>
</dbReference>
<dbReference type="PaxDb" id="55529-EKX52888"/>
<dbReference type="OrthoDB" id="4062651at2759"/>
<evidence type="ECO:0000313" key="4">
    <source>
        <dbReference type="Proteomes" id="UP000011087"/>
    </source>
</evidence>
<reference evidence="3" key="3">
    <citation type="submission" date="2016-03" db="UniProtKB">
        <authorList>
            <consortium name="EnsemblProtists"/>
        </authorList>
    </citation>
    <scope>IDENTIFICATION</scope>
</reference>
<dbReference type="GeneID" id="17309690"/>
<feature type="domain" description="Tyrosine-protein kinase ephrin type A/B receptor-like" evidence="1">
    <location>
        <begin position="183"/>
        <end position="219"/>
    </location>
</feature>
<dbReference type="Gene3D" id="2.10.50.10">
    <property type="entry name" value="Tumor Necrosis Factor Receptor, subunit A, domain 2"/>
    <property type="match status" value="5"/>
</dbReference>
<dbReference type="InterPro" id="IPR011641">
    <property type="entry name" value="Tyr-kin_ephrin_A/B_rcpt-like"/>
</dbReference>
<dbReference type="Pfam" id="PF07699">
    <property type="entry name" value="Ephrin_rec_like"/>
    <property type="match status" value="5"/>
</dbReference>
<dbReference type="AlphaFoldDB" id="L1JXS4"/>
<evidence type="ECO:0000313" key="3">
    <source>
        <dbReference type="EnsemblProtists" id="EKX52888"/>
    </source>
</evidence>
<dbReference type="Proteomes" id="UP000011087">
    <property type="component" value="Unassembled WGS sequence"/>
</dbReference>
<dbReference type="PANTHER" id="PTHR46967">
    <property type="entry name" value="INSULIN-LIKE GROWTH FACTOR BINDING PROTEIN,N-TERMINAL"/>
    <property type="match status" value="1"/>
</dbReference>
<dbReference type="SMART" id="SM01411">
    <property type="entry name" value="Ephrin_rec_like"/>
    <property type="match status" value="8"/>
</dbReference>
<keyword evidence="4" id="KW-1185">Reference proteome</keyword>
<proteinExistence type="predicted"/>
<organism evidence="2">
    <name type="scientific">Guillardia theta (strain CCMP2712)</name>
    <name type="common">Cryptophyte</name>
    <dbReference type="NCBI Taxonomy" id="905079"/>
    <lineage>
        <taxon>Eukaryota</taxon>
        <taxon>Cryptophyceae</taxon>
        <taxon>Pyrenomonadales</taxon>
        <taxon>Geminigeraceae</taxon>
        <taxon>Guillardia</taxon>
    </lineage>
</organism>
<evidence type="ECO:0000259" key="1">
    <source>
        <dbReference type="Pfam" id="PF07699"/>
    </source>
</evidence>
<dbReference type="STRING" id="905079.L1JXS4"/>
<reference evidence="2 4" key="1">
    <citation type="journal article" date="2012" name="Nature">
        <title>Algal genomes reveal evolutionary mosaicism and the fate of nucleomorphs.</title>
        <authorList>
            <consortium name="DOE Joint Genome Institute"/>
            <person name="Curtis B.A."/>
            <person name="Tanifuji G."/>
            <person name="Burki F."/>
            <person name="Gruber A."/>
            <person name="Irimia M."/>
            <person name="Maruyama S."/>
            <person name="Arias M.C."/>
            <person name="Ball S.G."/>
            <person name="Gile G.H."/>
            <person name="Hirakawa Y."/>
            <person name="Hopkins J.F."/>
            <person name="Kuo A."/>
            <person name="Rensing S.A."/>
            <person name="Schmutz J."/>
            <person name="Symeonidi A."/>
            <person name="Elias M."/>
            <person name="Eveleigh R.J."/>
            <person name="Herman E.K."/>
            <person name="Klute M.J."/>
            <person name="Nakayama T."/>
            <person name="Obornik M."/>
            <person name="Reyes-Prieto A."/>
            <person name="Armbrust E.V."/>
            <person name="Aves S.J."/>
            <person name="Beiko R.G."/>
            <person name="Coutinho P."/>
            <person name="Dacks J.B."/>
            <person name="Durnford D.G."/>
            <person name="Fast N.M."/>
            <person name="Green B.R."/>
            <person name="Grisdale C.J."/>
            <person name="Hempel F."/>
            <person name="Henrissat B."/>
            <person name="Hoppner M.P."/>
            <person name="Ishida K."/>
            <person name="Kim E."/>
            <person name="Koreny L."/>
            <person name="Kroth P.G."/>
            <person name="Liu Y."/>
            <person name="Malik S.B."/>
            <person name="Maier U.G."/>
            <person name="McRose D."/>
            <person name="Mock T."/>
            <person name="Neilson J.A."/>
            <person name="Onodera N.T."/>
            <person name="Poole A.M."/>
            <person name="Pritham E.J."/>
            <person name="Richards T.A."/>
            <person name="Rocap G."/>
            <person name="Roy S.W."/>
            <person name="Sarai C."/>
            <person name="Schaack S."/>
            <person name="Shirato S."/>
            <person name="Slamovits C.H."/>
            <person name="Spencer D.F."/>
            <person name="Suzuki S."/>
            <person name="Worden A.Z."/>
            <person name="Zauner S."/>
            <person name="Barry K."/>
            <person name="Bell C."/>
            <person name="Bharti A.K."/>
            <person name="Crow J.A."/>
            <person name="Grimwood J."/>
            <person name="Kramer R."/>
            <person name="Lindquist E."/>
            <person name="Lucas S."/>
            <person name="Salamov A."/>
            <person name="McFadden G.I."/>
            <person name="Lane C.E."/>
            <person name="Keeling P.J."/>
            <person name="Gray M.W."/>
            <person name="Grigoriev I.V."/>
            <person name="Archibald J.M."/>
        </authorList>
    </citation>
    <scope>NUCLEOTIDE SEQUENCE</scope>
    <source>
        <strain evidence="2 4">CCMP2712</strain>
    </source>
</reference>
<reference evidence="4" key="2">
    <citation type="submission" date="2012-11" db="EMBL/GenBank/DDBJ databases">
        <authorList>
            <person name="Kuo A."/>
            <person name="Curtis B.A."/>
            <person name="Tanifuji G."/>
            <person name="Burki F."/>
            <person name="Gruber A."/>
            <person name="Irimia M."/>
            <person name="Maruyama S."/>
            <person name="Arias M.C."/>
            <person name="Ball S.G."/>
            <person name="Gile G.H."/>
            <person name="Hirakawa Y."/>
            <person name="Hopkins J.F."/>
            <person name="Rensing S.A."/>
            <person name="Schmutz J."/>
            <person name="Symeonidi A."/>
            <person name="Elias M."/>
            <person name="Eveleigh R.J."/>
            <person name="Herman E.K."/>
            <person name="Klute M.J."/>
            <person name="Nakayama T."/>
            <person name="Obornik M."/>
            <person name="Reyes-Prieto A."/>
            <person name="Armbrust E.V."/>
            <person name="Aves S.J."/>
            <person name="Beiko R.G."/>
            <person name="Coutinho P."/>
            <person name="Dacks J.B."/>
            <person name="Durnford D.G."/>
            <person name="Fast N.M."/>
            <person name="Green B.R."/>
            <person name="Grisdale C."/>
            <person name="Hempe F."/>
            <person name="Henrissat B."/>
            <person name="Hoppner M.P."/>
            <person name="Ishida K.-I."/>
            <person name="Kim E."/>
            <person name="Koreny L."/>
            <person name="Kroth P.G."/>
            <person name="Liu Y."/>
            <person name="Malik S.-B."/>
            <person name="Maier U.G."/>
            <person name="McRose D."/>
            <person name="Mock T."/>
            <person name="Neilson J.A."/>
            <person name="Onodera N.T."/>
            <person name="Poole A.M."/>
            <person name="Pritham E.J."/>
            <person name="Richards T.A."/>
            <person name="Rocap G."/>
            <person name="Roy S.W."/>
            <person name="Sarai C."/>
            <person name="Schaack S."/>
            <person name="Shirato S."/>
            <person name="Slamovits C.H."/>
            <person name="Spencer D.F."/>
            <person name="Suzuki S."/>
            <person name="Worden A.Z."/>
            <person name="Zauner S."/>
            <person name="Barry K."/>
            <person name="Bell C."/>
            <person name="Bharti A.K."/>
            <person name="Crow J.A."/>
            <person name="Grimwood J."/>
            <person name="Kramer R."/>
            <person name="Lindquist E."/>
            <person name="Lucas S."/>
            <person name="Salamov A."/>
            <person name="McFadden G.I."/>
            <person name="Lane C.E."/>
            <person name="Keeling P.J."/>
            <person name="Gray M.W."/>
            <person name="Grigoriev I.V."/>
            <person name="Archibald J.M."/>
        </authorList>
    </citation>
    <scope>NUCLEOTIDE SEQUENCE</scope>
    <source>
        <strain evidence="4">CCMP2712</strain>
    </source>
</reference>
<feature type="domain" description="Tyrosine-protein kinase ephrin type A/B receptor-like" evidence="1">
    <location>
        <begin position="35"/>
        <end position="74"/>
    </location>
</feature>
<sequence length="530" mass="53802">MCPDNSMSAGGSTVLTDCKCNAGYVWENTTSTPVNGTCTSCEAGKYKDELGTATCTACPVNSTSEVGSTSLSNCTCVGGYYGSMGNCTMCPDNSMSAGGSTVLTDCKCNAGYVWENTTSTCSACSRGTYRGENDTECLACEAGKYSSTEGSPECQMCPEHASSLAGSMELTDCICDAGYTGLNGSNCTACPAGQYKASNGSSQCAPCSAGTYNNATGATVCSGSCAETFTSPEGSSSEEACGCVPGLSPVNGTCTSCEAGKYKDELGTATCTACPVNSTSEVGSTSLSNCTCVGGYYGSMGNCTMCPDNSMSAGGSTVLTDCKCNAGYVSSSTDCRCDYGSYGDGCLPCPVGKYKDNIGSEACQQCPPNSTSSTGARHIEECACNAGFFGVNGGVCVQCESGKYKSVGLLCGGSDCAPCPDGFNLTVSSSTGSVSNVTIESSSSGRLVISHTADMLVGALYRYSWCFLNPPQGQESPNIFIEASASSQAGISFHPALMLKAPGRSAPLAIDGLSLLHATQSDPSQVRERA</sequence>
<dbReference type="HOGENOM" id="CLU_514347_0_0_1"/>
<dbReference type="EnsemblProtists" id="EKX52888">
    <property type="protein sequence ID" value="EKX52888"/>
    <property type="gene ID" value="GUITHDRAFT_64694"/>
</dbReference>
<feature type="domain" description="Tyrosine-protein kinase ephrin type A/B receptor-like" evidence="1">
    <location>
        <begin position="345"/>
        <end position="382"/>
    </location>
</feature>
<dbReference type="SUPFAM" id="SSF57184">
    <property type="entry name" value="Growth factor receptor domain"/>
    <property type="match status" value="4"/>
</dbReference>
<dbReference type="RefSeq" id="XP_005839868.1">
    <property type="nucleotide sequence ID" value="XM_005839811.1"/>
</dbReference>
<feature type="domain" description="Tyrosine-protein kinase ephrin type A/B receptor-like" evidence="1">
    <location>
        <begin position="127"/>
        <end position="162"/>
    </location>
</feature>
<dbReference type="eggNOG" id="KOG1217">
    <property type="taxonomic scope" value="Eukaryota"/>
</dbReference>
<gene>
    <name evidence="2" type="ORF">GUITHDRAFT_64694</name>
</gene>
<feature type="domain" description="Tyrosine-protein kinase ephrin type A/B receptor-like" evidence="1">
    <location>
        <begin position="252"/>
        <end position="290"/>
    </location>
</feature>
<dbReference type="InterPro" id="IPR009030">
    <property type="entry name" value="Growth_fac_rcpt_cys_sf"/>
</dbReference>
<name>L1JXS4_GUITC</name>
<protein>
    <recommendedName>
        <fullName evidence="1">Tyrosine-protein kinase ephrin type A/B receptor-like domain-containing protein</fullName>
    </recommendedName>
</protein>
<evidence type="ECO:0000313" key="2">
    <source>
        <dbReference type="EMBL" id="EKX52888.1"/>
    </source>
</evidence>
<dbReference type="KEGG" id="gtt:GUITHDRAFT_64694"/>